<evidence type="ECO:0000313" key="2">
    <source>
        <dbReference type="EMBL" id="GFI41697.1"/>
    </source>
</evidence>
<dbReference type="PROSITE" id="PS51257">
    <property type="entry name" value="PROKAR_LIPOPROTEIN"/>
    <property type="match status" value="1"/>
</dbReference>
<dbReference type="Proteomes" id="UP000490821">
    <property type="component" value="Unassembled WGS sequence"/>
</dbReference>
<gene>
    <name evidence="2" type="ORF">IMSAGC017_01742</name>
</gene>
<proteinExistence type="predicted"/>
<keyword evidence="1" id="KW-0732">Signal</keyword>
<feature type="signal peptide" evidence="1">
    <location>
        <begin position="1"/>
        <end position="17"/>
    </location>
</feature>
<evidence type="ECO:0008006" key="4">
    <source>
        <dbReference type="Google" id="ProtNLM"/>
    </source>
</evidence>
<reference evidence="2 3" key="1">
    <citation type="journal article" date="2020" name="Microbiome">
        <title>Single-cell genomics of uncultured bacteria reveals dietary fiber responders in the mouse gut microbiota.</title>
        <authorList>
            <person name="Chijiiwa R."/>
            <person name="Hosokawa M."/>
            <person name="Kogawa M."/>
            <person name="Nishikawa Y."/>
            <person name="Ide K."/>
            <person name="Sakanashi C."/>
            <person name="Takahashi K."/>
            <person name="Takeyama H."/>
        </authorList>
    </citation>
    <scope>NUCLEOTIDE SEQUENCE [LARGE SCALE GENOMIC DNA]</scope>
    <source>
        <strain evidence="2">IMSAGC_017</strain>
    </source>
</reference>
<feature type="chain" id="PRO_5038941826" description="Lipoprotein" evidence="1">
    <location>
        <begin position="18"/>
        <end position="195"/>
    </location>
</feature>
<dbReference type="AlphaFoldDB" id="A0A829ZCH7"/>
<organism evidence="2 3">
    <name type="scientific">Thomasclavelia cocleata</name>
    <dbReference type="NCBI Taxonomy" id="69824"/>
    <lineage>
        <taxon>Bacteria</taxon>
        <taxon>Bacillati</taxon>
        <taxon>Bacillota</taxon>
        <taxon>Erysipelotrichia</taxon>
        <taxon>Erysipelotrichales</taxon>
        <taxon>Coprobacillaceae</taxon>
        <taxon>Thomasclavelia</taxon>
    </lineage>
</organism>
<dbReference type="RefSeq" id="WP_172472923.1">
    <property type="nucleotide sequence ID" value="NZ_BLMI01000211.1"/>
</dbReference>
<evidence type="ECO:0000313" key="3">
    <source>
        <dbReference type="Proteomes" id="UP000490821"/>
    </source>
</evidence>
<protein>
    <recommendedName>
        <fullName evidence="4">Lipoprotein</fullName>
    </recommendedName>
</protein>
<name>A0A829ZCH7_9FIRM</name>
<dbReference type="EMBL" id="BLMI01000211">
    <property type="protein sequence ID" value="GFI41697.1"/>
    <property type="molecule type" value="Genomic_DNA"/>
</dbReference>
<evidence type="ECO:0000256" key="1">
    <source>
        <dbReference type="SAM" id="SignalP"/>
    </source>
</evidence>
<sequence>MKLFKVFLCFVSLFMLSGCGSKKDYSSVDNITKDVIDISKISTARDDSIIKSDFTYVVSIRCDGDFDKVVNNVDGFYGEYDEDLNLARLYFKSGNSCKVIGSDDQEDKNISSLYAYYNVYGRKEKLTISDSPFRQYTDTERLNITIEQKDKIEKQVMKTYDQTLKDLTLEDDEDLMNYFDWIINNQDIGNKKIEH</sequence>
<comment type="caution">
    <text evidence="2">The sequence shown here is derived from an EMBL/GenBank/DDBJ whole genome shotgun (WGS) entry which is preliminary data.</text>
</comment>
<accession>A0A829ZCH7</accession>